<dbReference type="AlphaFoldDB" id="A0AA88DY37"/>
<gene>
    <name evidence="1" type="ORF">TIFTF001_032228</name>
</gene>
<reference evidence="1" key="1">
    <citation type="submission" date="2023-07" db="EMBL/GenBank/DDBJ databases">
        <title>draft genome sequence of fig (Ficus carica).</title>
        <authorList>
            <person name="Takahashi T."/>
            <person name="Nishimura K."/>
        </authorList>
    </citation>
    <scope>NUCLEOTIDE SEQUENCE</scope>
</reference>
<sequence>MCSFSTEGTRVEVGFLDRDQGRVWEPRSGSGLGFEIWNREWSRGWDSRWGSGSGLGLDFKTRVEVGVGIEVGFRNCGWGRSRVSRQRSGLGFRMWVWD</sequence>
<dbReference type="Proteomes" id="UP001187192">
    <property type="component" value="Unassembled WGS sequence"/>
</dbReference>
<evidence type="ECO:0000313" key="2">
    <source>
        <dbReference type="Proteomes" id="UP001187192"/>
    </source>
</evidence>
<proteinExistence type="predicted"/>
<comment type="caution">
    <text evidence="1">The sequence shown here is derived from an EMBL/GenBank/DDBJ whole genome shotgun (WGS) entry which is preliminary data.</text>
</comment>
<keyword evidence="2" id="KW-1185">Reference proteome</keyword>
<protein>
    <submittedName>
        <fullName evidence="1">Uncharacterized protein</fullName>
    </submittedName>
</protein>
<evidence type="ECO:0000313" key="1">
    <source>
        <dbReference type="EMBL" id="GMN63160.1"/>
    </source>
</evidence>
<dbReference type="EMBL" id="BTGU01000143">
    <property type="protein sequence ID" value="GMN63160.1"/>
    <property type="molecule type" value="Genomic_DNA"/>
</dbReference>
<organism evidence="1 2">
    <name type="scientific">Ficus carica</name>
    <name type="common">Common fig</name>
    <dbReference type="NCBI Taxonomy" id="3494"/>
    <lineage>
        <taxon>Eukaryota</taxon>
        <taxon>Viridiplantae</taxon>
        <taxon>Streptophyta</taxon>
        <taxon>Embryophyta</taxon>
        <taxon>Tracheophyta</taxon>
        <taxon>Spermatophyta</taxon>
        <taxon>Magnoliopsida</taxon>
        <taxon>eudicotyledons</taxon>
        <taxon>Gunneridae</taxon>
        <taxon>Pentapetalae</taxon>
        <taxon>rosids</taxon>
        <taxon>fabids</taxon>
        <taxon>Rosales</taxon>
        <taxon>Moraceae</taxon>
        <taxon>Ficeae</taxon>
        <taxon>Ficus</taxon>
    </lineage>
</organism>
<accession>A0AA88DY37</accession>
<name>A0AA88DY37_FICCA</name>